<keyword evidence="2" id="KW-1185">Reference proteome</keyword>
<evidence type="ECO:0000313" key="2">
    <source>
        <dbReference type="Proteomes" id="UP000680670"/>
    </source>
</evidence>
<evidence type="ECO:0000313" key="1">
    <source>
        <dbReference type="EMBL" id="GIN96802.1"/>
    </source>
</evidence>
<name>A0ABQ4KZS2_SIMTE</name>
<dbReference type="RefSeq" id="WP_185830766.1">
    <property type="nucleotide sequence ID" value="NZ_BORI01000034.1"/>
</dbReference>
<organism evidence="1 2">
    <name type="scientific">Siminovitchia terrae</name>
    <name type="common">Bacillus terrae</name>
    <dbReference type="NCBI Taxonomy" id="1914933"/>
    <lineage>
        <taxon>Bacteria</taxon>
        <taxon>Bacillati</taxon>
        <taxon>Bacillota</taxon>
        <taxon>Bacilli</taxon>
        <taxon>Bacillales</taxon>
        <taxon>Bacillaceae</taxon>
        <taxon>Siminovitchia</taxon>
    </lineage>
</organism>
<dbReference type="EMBL" id="BORJ01000006">
    <property type="protein sequence ID" value="GIN96802.1"/>
    <property type="molecule type" value="Genomic_DNA"/>
</dbReference>
<gene>
    <name evidence="1" type="ORF">J6TS1_26720</name>
</gene>
<sequence>MWVCIDHLKEAVEFAKAPHVSKPRCRMKCSFCERDAIVKLHFERRMFHFEEKKKARVK</sequence>
<protein>
    <submittedName>
        <fullName evidence="1">Uncharacterized protein</fullName>
    </submittedName>
</protein>
<comment type="caution">
    <text evidence="1">The sequence shown here is derived from an EMBL/GenBank/DDBJ whole genome shotgun (WGS) entry which is preliminary data.</text>
</comment>
<proteinExistence type="predicted"/>
<dbReference type="Proteomes" id="UP000680670">
    <property type="component" value="Unassembled WGS sequence"/>
</dbReference>
<accession>A0ABQ4KZS2</accession>
<reference evidence="1 2" key="1">
    <citation type="submission" date="2021-03" db="EMBL/GenBank/DDBJ databases">
        <title>Antimicrobial resistance genes in bacteria isolated from Japanese honey, and their potential for conferring macrolide and lincosamide resistance in the American foulbrood pathogen Paenibacillus larvae.</title>
        <authorList>
            <person name="Okamoto M."/>
            <person name="Kumagai M."/>
            <person name="Kanamori H."/>
            <person name="Takamatsu D."/>
        </authorList>
    </citation>
    <scope>NUCLEOTIDE SEQUENCE [LARGE SCALE GENOMIC DNA]</scope>
    <source>
        <strain evidence="1 2">J6TS1</strain>
    </source>
</reference>